<proteinExistence type="inferred from homology"/>
<comment type="similarity">
    <text evidence="2 11 12">Belongs to the complex I subunit 3 family.</text>
</comment>
<keyword evidence="11" id="KW-0830">Ubiquinone</keyword>
<sequence length="129" mass="14875">MSHSDAISPYFGAFVILLLATFSFSLIVFLSSHIGKKLANRNTERLKLQIYECGPEAVKQPNRINIHYFLYAILFLLFDVEVIFMYPWAVDFKLLGIFGLIEMILFVTLLIIGFIYAWGKGAFEWQGIR</sequence>
<dbReference type="RefSeq" id="WP_212141443.1">
    <property type="nucleotide sequence ID" value="NZ_JAGSSW010000001.1"/>
</dbReference>
<keyword evidence="14" id="KW-1185">Reference proteome</keyword>
<dbReference type="NCBIfam" id="NF006303">
    <property type="entry name" value="PRK08489.1"/>
    <property type="match status" value="1"/>
</dbReference>
<feature type="transmembrane region" description="Helical" evidence="11">
    <location>
        <begin position="95"/>
        <end position="119"/>
    </location>
</feature>
<keyword evidence="7 11" id="KW-1278">Translocase</keyword>
<dbReference type="InterPro" id="IPR000440">
    <property type="entry name" value="NADH_UbQ/plastoQ_OxRdtase_su3"/>
</dbReference>
<keyword evidence="9 11" id="KW-0520">NAD</keyword>
<dbReference type="Gene3D" id="1.20.58.1610">
    <property type="entry name" value="NADH:ubiquinone/plastoquinone oxidoreductase, chain 3"/>
    <property type="match status" value="1"/>
</dbReference>
<evidence type="ECO:0000256" key="10">
    <source>
        <dbReference type="ARBA" id="ARBA00023136"/>
    </source>
</evidence>
<evidence type="ECO:0000256" key="9">
    <source>
        <dbReference type="ARBA" id="ARBA00023027"/>
    </source>
</evidence>
<comment type="catalytic activity">
    <reaction evidence="11 12">
        <text>a quinone + NADH + 5 H(+)(in) = a quinol + NAD(+) + 4 H(+)(out)</text>
        <dbReference type="Rhea" id="RHEA:57888"/>
        <dbReference type="ChEBI" id="CHEBI:15378"/>
        <dbReference type="ChEBI" id="CHEBI:24646"/>
        <dbReference type="ChEBI" id="CHEBI:57540"/>
        <dbReference type="ChEBI" id="CHEBI:57945"/>
        <dbReference type="ChEBI" id="CHEBI:132124"/>
    </reaction>
</comment>
<evidence type="ECO:0000256" key="7">
    <source>
        <dbReference type="ARBA" id="ARBA00022967"/>
    </source>
</evidence>
<keyword evidence="5 11" id="KW-0812">Transmembrane</keyword>
<evidence type="ECO:0000313" key="14">
    <source>
        <dbReference type="Proteomes" id="UP000682951"/>
    </source>
</evidence>
<keyword evidence="3 11" id="KW-0813">Transport</keyword>
<dbReference type="Proteomes" id="UP000682951">
    <property type="component" value="Unassembled WGS sequence"/>
</dbReference>
<dbReference type="Pfam" id="PF00507">
    <property type="entry name" value="Oxidored_q4"/>
    <property type="match status" value="1"/>
</dbReference>
<feature type="transmembrane region" description="Helical" evidence="11">
    <location>
        <begin position="6"/>
        <end position="31"/>
    </location>
</feature>
<organism evidence="13 14">
    <name type="scientific">Campylobacter anatolicus</name>
    <dbReference type="NCBI Taxonomy" id="2829105"/>
    <lineage>
        <taxon>Bacteria</taxon>
        <taxon>Pseudomonadati</taxon>
        <taxon>Campylobacterota</taxon>
        <taxon>Epsilonproteobacteria</taxon>
        <taxon>Campylobacterales</taxon>
        <taxon>Campylobacteraceae</taxon>
        <taxon>Campylobacter</taxon>
    </lineage>
</organism>
<evidence type="ECO:0000256" key="4">
    <source>
        <dbReference type="ARBA" id="ARBA00022475"/>
    </source>
</evidence>
<evidence type="ECO:0000256" key="3">
    <source>
        <dbReference type="ARBA" id="ARBA00022448"/>
    </source>
</evidence>
<comment type="caution">
    <text evidence="13">The sequence shown here is derived from an EMBL/GenBank/DDBJ whole genome shotgun (WGS) entry which is preliminary data.</text>
</comment>
<evidence type="ECO:0000256" key="6">
    <source>
        <dbReference type="ARBA" id="ARBA00022719"/>
    </source>
</evidence>
<keyword evidence="8 11" id="KW-1133">Transmembrane helix</keyword>
<comment type="function">
    <text evidence="11">NDH-1 shuttles electrons from NADH, via FMN and iron-sulfur (Fe-S) centers, to quinones in the respiratory chain. The immediate electron acceptor for the enzyme in this species is believed to be ubiquinone. Couples the redox reaction to proton translocation (for every two electrons transferred, four hydrogen ions are translocated across the cytoplasmic membrane), and thus conserves the redox energy in a proton gradient.</text>
</comment>
<evidence type="ECO:0000256" key="11">
    <source>
        <dbReference type="HAMAP-Rule" id="MF_01394"/>
    </source>
</evidence>
<evidence type="ECO:0000256" key="2">
    <source>
        <dbReference type="ARBA" id="ARBA00008472"/>
    </source>
</evidence>
<keyword evidence="6 11" id="KW-0874">Quinone</keyword>
<evidence type="ECO:0000256" key="12">
    <source>
        <dbReference type="RuleBase" id="RU003639"/>
    </source>
</evidence>
<dbReference type="PANTHER" id="PTHR11058:SF22">
    <property type="entry name" value="NADH-QUINONE OXIDOREDUCTASE SUBUNIT A"/>
    <property type="match status" value="1"/>
</dbReference>
<evidence type="ECO:0000256" key="8">
    <source>
        <dbReference type="ARBA" id="ARBA00022989"/>
    </source>
</evidence>
<dbReference type="InterPro" id="IPR038430">
    <property type="entry name" value="NDAH_ubi_oxred_su3_sf"/>
</dbReference>
<dbReference type="PANTHER" id="PTHR11058">
    <property type="entry name" value="NADH-UBIQUINONE OXIDOREDUCTASE CHAIN 3"/>
    <property type="match status" value="1"/>
</dbReference>
<comment type="subcellular location">
    <subcellularLocation>
        <location evidence="11 12">Cell membrane</location>
        <topology evidence="11 12">Multi-pass membrane protein</topology>
    </subcellularLocation>
    <subcellularLocation>
        <location evidence="1">Membrane</location>
        <topology evidence="1">Multi-pass membrane protein</topology>
    </subcellularLocation>
</comment>
<evidence type="ECO:0000256" key="1">
    <source>
        <dbReference type="ARBA" id="ARBA00004141"/>
    </source>
</evidence>
<dbReference type="HAMAP" id="MF_01394">
    <property type="entry name" value="NDH1_NuoA"/>
    <property type="match status" value="1"/>
</dbReference>
<dbReference type="EMBL" id="JAGSSW010000001">
    <property type="protein sequence ID" value="MBR8463233.1"/>
    <property type="molecule type" value="Genomic_DNA"/>
</dbReference>
<feature type="transmembrane region" description="Helical" evidence="11">
    <location>
        <begin position="68"/>
        <end position="89"/>
    </location>
</feature>
<accession>A0ABS5HG64</accession>
<protein>
    <recommendedName>
        <fullName evidence="11">NADH-quinone oxidoreductase subunit A</fullName>
        <ecNumber evidence="11">7.1.1.-</ecNumber>
    </recommendedName>
    <alternativeName>
        <fullName evidence="11">NADH dehydrogenase I subunit A</fullName>
    </alternativeName>
    <alternativeName>
        <fullName evidence="11">NDH-1 subunit A</fullName>
    </alternativeName>
    <alternativeName>
        <fullName evidence="11">NUO1</fullName>
    </alternativeName>
</protein>
<reference evidence="13 14" key="1">
    <citation type="submission" date="2021-04" db="EMBL/GenBank/DDBJ databases">
        <title>Molecular and phenotypic characterization and identification of bacterial isolates recovered from the Anatolian ground squirrels (Spermophilus xanthoprymnus) and which have the potential to form a new species in the Campylobacter genus.</title>
        <authorList>
            <person name="Aydin F."/>
            <person name="Abay S."/>
            <person name="Kayman T."/>
            <person name="Karakaya E."/>
            <person name="Mustak H.K."/>
            <person name="Mustak I.B."/>
            <person name="Bilgin N."/>
            <person name="Duzler A."/>
            <person name="Sahin O."/>
            <person name="Guran O."/>
            <person name="Saticioglu I.B."/>
        </authorList>
    </citation>
    <scope>NUCLEOTIDE SEQUENCE [LARGE SCALE GENOMIC DNA]</scope>
    <source>
        <strain evidence="14">faydin-G24</strain>
    </source>
</reference>
<evidence type="ECO:0000313" key="13">
    <source>
        <dbReference type="EMBL" id="MBR8463233.1"/>
    </source>
</evidence>
<evidence type="ECO:0000256" key="5">
    <source>
        <dbReference type="ARBA" id="ARBA00022692"/>
    </source>
</evidence>
<keyword evidence="10 11" id="KW-0472">Membrane</keyword>
<dbReference type="EC" id="7.1.1.-" evidence="11"/>
<gene>
    <name evidence="11" type="primary">nuoA</name>
    <name evidence="13" type="ORF">KDD93_01410</name>
</gene>
<keyword evidence="4 11" id="KW-1003">Cell membrane</keyword>
<name>A0ABS5HG64_9BACT</name>
<comment type="subunit">
    <text evidence="11">NDH-1 is composed of 14 different subunits. Subunits NuoA, H, J, K, L, M, N constitute the membrane sector of the complex.</text>
</comment>
<dbReference type="InterPro" id="IPR023043">
    <property type="entry name" value="NAD(P)H_OxRDtase_bac/plastid"/>
</dbReference>